<dbReference type="InterPro" id="IPR000477">
    <property type="entry name" value="RT_dom"/>
</dbReference>
<dbReference type="InterPro" id="IPR005135">
    <property type="entry name" value="Endo/exonuclease/phosphatase"/>
</dbReference>
<dbReference type="Gene3D" id="3.60.10.10">
    <property type="entry name" value="Endonuclease/exonuclease/phosphatase"/>
    <property type="match status" value="1"/>
</dbReference>
<dbReference type="CDD" id="cd09076">
    <property type="entry name" value="L1-EN"/>
    <property type="match status" value="1"/>
</dbReference>
<dbReference type="PANTHER" id="PTHR19446">
    <property type="entry name" value="REVERSE TRANSCRIPTASES"/>
    <property type="match status" value="1"/>
</dbReference>
<dbReference type="Ensembl" id="ENSXETT00000122908">
    <property type="protein sequence ID" value="ENSXETP00000101876"/>
    <property type="gene ID" value="ENSXETG00000048653"/>
</dbReference>
<dbReference type="CDD" id="cd01650">
    <property type="entry name" value="RT_nLTR_like"/>
    <property type="match status" value="1"/>
</dbReference>
<organism evidence="3">
    <name type="scientific">Xenopus tropicalis</name>
    <name type="common">Western clawed frog</name>
    <name type="synonym">Silurana tropicalis</name>
    <dbReference type="NCBI Taxonomy" id="8364"/>
    <lineage>
        <taxon>Eukaryota</taxon>
        <taxon>Metazoa</taxon>
        <taxon>Chordata</taxon>
        <taxon>Craniata</taxon>
        <taxon>Vertebrata</taxon>
        <taxon>Euteleostomi</taxon>
        <taxon>Amphibia</taxon>
        <taxon>Batrachia</taxon>
        <taxon>Anura</taxon>
        <taxon>Pipoidea</taxon>
        <taxon>Pipidae</taxon>
        <taxon>Xenopodinae</taxon>
        <taxon>Xenopus</taxon>
        <taxon>Silurana</taxon>
    </lineage>
</organism>
<evidence type="ECO:0000313" key="3">
    <source>
        <dbReference type="Ensembl" id="ENSXETP00000101876"/>
    </source>
</evidence>
<evidence type="ECO:0000259" key="2">
    <source>
        <dbReference type="Pfam" id="PF03372"/>
    </source>
</evidence>
<evidence type="ECO:0008006" key="4">
    <source>
        <dbReference type="Google" id="ProtNLM"/>
    </source>
</evidence>
<feature type="domain" description="Endonuclease/exonuclease/phosphatase" evidence="2">
    <location>
        <begin position="38"/>
        <end position="255"/>
    </location>
</feature>
<dbReference type="InterPro" id="IPR036691">
    <property type="entry name" value="Endo/exonu/phosph_ase_sf"/>
</dbReference>
<feature type="domain" description="Reverse transcriptase" evidence="1">
    <location>
        <begin position="534"/>
        <end position="639"/>
    </location>
</feature>
<protein>
    <recommendedName>
        <fullName evidence="4">Reverse transcriptase domain-containing protein</fullName>
    </recommendedName>
</protein>
<dbReference type="GeneTree" id="ENSGT00940000163737"/>
<proteinExistence type="predicted"/>
<evidence type="ECO:0000259" key="1">
    <source>
        <dbReference type="Pfam" id="PF00078"/>
    </source>
</evidence>
<reference evidence="3" key="1">
    <citation type="journal article" date="2010" name="Science">
        <title>The genome of the Western clawed frog Xenopus tropicalis.</title>
        <authorList>
            <person name="Hellsten U."/>
            <person name="Harland R.M."/>
            <person name="Gilchrist M.J."/>
            <person name="Hendrix D."/>
            <person name="Jurka J."/>
            <person name="Kapitonov V."/>
            <person name="Ovcharenko I."/>
            <person name="Putnam N.H."/>
            <person name="Shu S."/>
            <person name="Taher L."/>
            <person name="Blitz I.L."/>
            <person name="Blumberg B."/>
            <person name="Dichmann D.S."/>
            <person name="Dubchak I."/>
            <person name="Amaya E."/>
            <person name="Detter J.C."/>
            <person name="Fletcher R."/>
            <person name="Gerhard D.S."/>
            <person name="Goodstein D."/>
            <person name="Graves T."/>
            <person name="Grigoriev I.V."/>
            <person name="Grimwood J."/>
            <person name="Kawashima T."/>
            <person name="Lindquist E."/>
            <person name="Lucas S.M."/>
            <person name="Mead P.E."/>
            <person name="Mitros T."/>
            <person name="Ogino H."/>
            <person name="Ohta Y."/>
            <person name="Poliakov A.V."/>
            <person name="Pollet N."/>
            <person name="Robert J."/>
            <person name="Salamov A."/>
            <person name="Sater A.K."/>
            <person name="Schmutz J."/>
            <person name="Terry A."/>
            <person name="Vize P.D."/>
            <person name="Warren W.C."/>
            <person name="Wells D."/>
            <person name="Wills A."/>
            <person name="Wilson R.K."/>
            <person name="Zimmerman L.B."/>
            <person name="Zorn A.M."/>
            <person name="Grainger R."/>
            <person name="Grammer T."/>
            <person name="Khokha M.K."/>
            <person name="Richardson P.M."/>
            <person name="Rokhsar D.S."/>
        </authorList>
    </citation>
    <scope>NUCLEOTIDE SEQUENCE [LARGE SCALE GENOMIC DNA]</scope>
    <source>
        <strain evidence="3">Nigerian</strain>
    </source>
</reference>
<dbReference type="SUPFAM" id="SSF56219">
    <property type="entry name" value="DNase I-like"/>
    <property type="match status" value="1"/>
</dbReference>
<reference evidence="3" key="2">
    <citation type="submission" date="2021-03" db="UniProtKB">
        <authorList>
            <consortium name="Ensembl"/>
        </authorList>
    </citation>
    <scope>IDENTIFICATION</scope>
</reference>
<accession>A0A803J240</accession>
<dbReference type="Pfam" id="PF03372">
    <property type="entry name" value="Exo_endo_phos"/>
    <property type="match status" value="1"/>
</dbReference>
<dbReference type="InterPro" id="IPR043502">
    <property type="entry name" value="DNA/RNA_pol_sf"/>
</dbReference>
<name>A0A803J240_XENTR</name>
<dbReference type="Pfam" id="PF00078">
    <property type="entry name" value="RVT_1"/>
    <property type="match status" value="1"/>
</dbReference>
<dbReference type="AlphaFoldDB" id="A0A803J240"/>
<dbReference type="GO" id="GO:0003824">
    <property type="term" value="F:catalytic activity"/>
    <property type="evidence" value="ECO:0007669"/>
    <property type="project" value="InterPro"/>
</dbReference>
<dbReference type="SUPFAM" id="SSF56672">
    <property type="entry name" value="DNA/RNA polymerases"/>
    <property type="match status" value="1"/>
</dbReference>
<dbReference type="InParanoid" id="A0A803J240"/>
<sequence>MIRSILMRSRGLQRSPATVVWTLLWTRYKLLMTSLKIASLNVRSLKSPSRRAALFSFLETLDFDVCLLQECAIENSMDYNHLKKDWNLGLSVWSGSNEVKSDGVGFLFRGPHVTVQHVTEIMPGRVVLLHMFYKGLFIRILNVYASPDKQERAELLELLPLFCVGTSPLLVGGDFNCVFTGEHRHGGDPNRKDRTSCMLKNFIEDLNLKDAFKLLSNLGFTWSSGRVQSRIDFIFLSEAFNPIKCDLLTNIFSDHQVLWAHFEISGEKRVNTGLWRLNVQLLDDPLTGDRFRRTYQSWQNERNPSDSMLLWWEGVKPKIKDFFIKTGKIAARKRKQWFYLSNVRLQALFKLKISLSTSISTSLSLKAEIKKQIEQKGKEIIFNSHVQHLEEGEKCSRFFFKKVMAKKELISSLNGKTNMNDILNEAFNFYQLLFNEKCFDSSILKDCLNVLECNLSILEQDVPENSLKTNCYVFLKAFRLVRHPVRMDCLLNFIYTFGMFLKMIFLLYKEVFTVDILPPSWRRGIVSLIFKKGDKESLENYRPITLLNVDYKVLAKMIALRFKPFIENIIHANQVCGVPGRSMTESLNILRDVIWYCKERSLNLAILSLYFEKAFDRVSHFYLFKVLEKMAVPDFILNCVKVLYKYKSHTAIGQGAIPCVLWGDPLTESDSWWTRDFFFFLLVYGVQS</sequence>